<sequence>MTNPNKTQQALHTDTTRDMNSGRGSTSDSKPSSSPSALPGGESGYEPWYPSNVPADASVKRFVTRFFEVSDDPGRNEEWVSMFADDATVTIGSDVAKGKDGEFPGYFTPISKQARRGFTVGLMNTFLELLLGVSEIRQLRNRMWKTVEARKHRVVKVFPGWFSADRTAVAPLHEVEFMLFGAVAYRMRDGEEAVASWAGHAQLRRDGLSAPWKFVFYRVYIQR</sequence>
<dbReference type="PANTHER" id="PTHR39401:SF1">
    <property type="entry name" value="SNOAL-LIKE DOMAIN-CONTAINING PROTEIN"/>
    <property type="match status" value="1"/>
</dbReference>
<evidence type="ECO:0000313" key="2">
    <source>
        <dbReference type="EMBL" id="AEO69395.1"/>
    </source>
</evidence>
<proteinExistence type="predicted"/>
<dbReference type="SUPFAM" id="SSF54427">
    <property type="entry name" value="NTF2-like"/>
    <property type="match status" value="1"/>
</dbReference>
<keyword evidence="3" id="KW-1185">Reference proteome</keyword>
<accession>G2RC74</accession>
<dbReference type="eggNOG" id="ENOG502RITC">
    <property type="taxonomic scope" value="Eukaryota"/>
</dbReference>
<dbReference type="PANTHER" id="PTHR39401">
    <property type="entry name" value="SNOAL-LIKE DOMAIN-CONTAINING PROTEIN"/>
    <property type="match status" value="1"/>
</dbReference>
<evidence type="ECO:0008006" key="4">
    <source>
        <dbReference type="Google" id="ProtNLM"/>
    </source>
</evidence>
<dbReference type="RefSeq" id="XP_003655731.1">
    <property type="nucleotide sequence ID" value="XM_003655683.1"/>
</dbReference>
<dbReference type="KEGG" id="ttt:THITE_2119752"/>
<dbReference type="OrthoDB" id="3468019at2759"/>
<name>G2RC74_THETT</name>
<evidence type="ECO:0000256" key="1">
    <source>
        <dbReference type="SAM" id="MobiDB-lite"/>
    </source>
</evidence>
<dbReference type="EMBL" id="CP003012">
    <property type="protein sequence ID" value="AEO69395.1"/>
    <property type="molecule type" value="Genomic_DNA"/>
</dbReference>
<dbReference type="AlphaFoldDB" id="G2RC74"/>
<protein>
    <recommendedName>
        <fullName evidence="4">SnoaL-like domain-containing protein</fullName>
    </recommendedName>
</protein>
<feature type="compositionally biased region" description="Polar residues" evidence="1">
    <location>
        <begin position="1"/>
        <end position="13"/>
    </location>
</feature>
<reference evidence="2 3" key="1">
    <citation type="journal article" date="2011" name="Nat. Biotechnol.">
        <title>Comparative genomic analysis of the thermophilic biomass-degrading fungi Myceliophthora thermophila and Thielavia terrestris.</title>
        <authorList>
            <person name="Berka R.M."/>
            <person name="Grigoriev I.V."/>
            <person name="Otillar R."/>
            <person name="Salamov A."/>
            <person name="Grimwood J."/>
            <person name="Reid I."/>
            <person name="Ishmael N."/>
            <person name="John T."/>
            <person name="Darmond C."/>
            <person name="Moisan M.-C."/>
            <person name="Henrissat B."/>
            <person name="Coutinho P.M."/>
            <person name="Lombard V."/>
            <person name="Natvig D.O."/>
            <person name="Lindquist E."/>
            <person name="Schmutz J."/>
            <person name="Lucas S."/>
            <person name="Harris P."/>
            <person name="Powlowski J."/>
            <person name="Bellemare A."/>
            <person name="Taylor D."/>
            <person name="Butler G."/>
            <person name="de Vries R.P."/>
            <person name="Allijn I.E."/>
            <person name="van den Brink J."/>
            <person name="Ushinsky S."/>
            <person name="Storms R."/>
            <person name="Powell A.J."/>
            <person name="Paulsen I.T."/>
            <person name="Elbourne L.D.H."/>
            <person name="Baker S.E."/>
            <person name="Magnuson J."/>
            <person name="LaBoissiere S."/>
            <person name="Clutterbuck A.J."/>
            <person name="Martinez D."/>
            <person name="Wogulis M."/>
            <person name="de Leon A.L."/>
            <person name="Rey M.W."/>
            <person name="Tsang A."/>
        </authorList>
    </citation>
    <scope>NUCLEOTIDE SEQUENCE [LARGE SCALE GENOMIC DNA]</scope>
    <source>
        <strain evidence="3">ATCC 38088 / NRRL 8126</strain>
    </source>
</reference>
<gene>
    <name evidence="2" type="ORF">THITE_2119752</name>
</gene>
<dbReference type="Proteomes" id="UP000008181">
    <property type="component" value="Chromosome 4"/>
</dbReference>
<dbReference type="GeneID" id="11522363"/>
<evidence type="ECO:0000313" key="3">
    <source>
        <dbReference type="Proteomes" id="UP000008181"/>
    </source>
</evidence>
<dbReference type="InterPro" id="IPR032710">
    <property type="entry name" value="NTF2-like_dom_sf"/>
</dbReference>
<dbReference type="HOGENOM" id="CLU_107714_2_2_1"/>
<feature type="compositionally biased region" description="Low complexity" evidence="1">
    <location>
        <begin position="21"/>
        <end position="40"/>
    </location>
</feature>
<organism evidence="2 3">
    <name type="scientific">Thermothielavioides terrestris (strain ATCC 38088 / NRRL 8126)</name>
    <name type="common">Thielavia terrestris</name>
    <dbReference type="NCBI Taxonomy" id="578455"/>
    <lineage>
        <taxon>Eukaryota</taxon>
        <taxon>Fungi</taxon>
        <taxon>Dikarya</taxon>
        <taxon>Ascomycota</taxon>
        <taxon>Pezizomycotina</taxon>
        <taxon>Sordariomycetes</taxon>
        <taxon>Sordariomycetidae</taxon>
        <taxon>Sordariales</taxon>
        <taxon>Chaetomiaceae</taxon>
        <taxon>Thermothielavioides</taxon>
        <taxon>Thermothielavioides terrestris</taxon>
    </lineage>
</organism>
<feature type="region of interest" description="Disordered" evidence="1">
    <location>
        <begin position="1"/>
        <end position="49"/>
    </location>
</feature>